<dbReference type="Gene3D" id="1.10.4080.10">
    <property type="entry name" value="ADP-ribosylation/Crystallin J1"/>
    <property type="match status" value="1"/>
</dbReference>
<dbReference type="AlphaFoldDB" id="A0A6J4JJG5"/>
<feature type="binding site" evidence="1">
    <location>
        <position position="407"/>
    </location>
    <ligand>
        <name>Mg(2+)</name>
        <dbReference type="ChEBI" id="CHEBI:18420"/>
        <label>1</label>
    </ligand>
</feature>
<reference evidence="2" key="1">
    <citation type="submission" date="2020-02" db="EMBL/GenBank/DDBJ databases">
        <authorList>
            <person name="Meier V. D."/>
        </authorList>
    </citation>
    <scope>NUCLEOTIDE SEQUENCE</scope>
    <source>
        <strain evidence="2">AVDCRST_MAG77</strain>
    </source>
</reference>
<evidence type="ECO:0000256" key="1">
    <source>
        <dbReference type="PIRSR" id="PIRSR605502-1"/>
    </source>
</evidence>
<dbReference type="InterPro" id="IPR005502">
    <property type="entry name" value="Ribosyl_crysJ1"/>
</dbReference>
<feature type="binding site" evidence="1">
    <location>
        <position position="408"/>
    </location>
    <ligand>
        <name>Mg(2+)</name>
        <dbReference type="ChEBI" id="CHEBI:18420"/>
        <label>1</label>
    </ligand>
</feature>
<dbReference type="EMBL" id="CADCTC010000201">
    <property type="protein sequence ID" value="CAA9278667.1"/>
    <property type="molecule type" value="Genomic_DNA"/>
</dbReference>
<gene>
    <name evidence="2" type="ORF">AVDCRST_MAG77-3665</name>
</gene>
<feature type="binding site" evidence="1">
    <location>
        <position position="405"/>
    </location>
    <ligand>
        <name>Mg(2+)</name>
        <dbReference type="ChEBI" id="CHEBI:18420"/>
        <label>1</label>
    </ligand>
</feature>
<dbReference type="SUPFAM" id="SSF101478">
    <property type="entry name" value="ADP-ribosylglycohydrolase"/>
    <property type="match status" value="1"/>
</dbReference>
<evidence type="ECO:0008006" key="3">
    <source>
        <dbReference type="Google" id="ProtNLM"/>
    </source>
</evidence>
<dbReference type="InterPro" id="IPR036705">
    <property type="entry name" value="Ribosyl_crysJ1_sf"/>
</dbReference>
<protein>
    <recommendedName>
        <fullName evidence="3">ADP-ribosylglycohydrolase</fullName>
    </recommendedName>
</protein>
<organism evidence="2">
    <name type="scientific">uncultured Chloroflexota bacterium</name>
    <dbReference type="NCBI Taxonomy" id="166587"/>
    <lineage>
        <taxon>Bacteria</taxon>
        <taxon>Bacillati</taxon>
        <taxon>Chloroflexota</taxon>
        <taxon>environmental samples</taxon>
    </lineage>
</organism>
<proteinExistence type="predicted"/>
<keyword evidence="1" id="KW-0479">Metal-binding</keyword>
<sequence length="471" mass="51722">MLPSYRLLREQLTQVIQNKEEQGHHVKGLAAELEALPDSYDALAAFATRLRDVPLRGGWPHVEPSDLEGIWAECDPQRPMGAMCKVDLGDAAGRVEAAFLGSVAGCVLGKPLEVRPTLVDLEEWLGELGEWPLRDYVPEGIEGVLAKQGRRPHPSWGETVRERIRYVAPDDDVNYTVLGMLLLEQHGLGLTKHHVRAAWLQQLPVLTTFGPERMLLLKAGMNTLTSPRSTGGASGFGGTPPGQEEADLEEWVTLLNPRDEFCGALIRADAYGYACPGRPALAAELAWRDASWTHRRTGIYGAMFVAAAIATALVARHAGLGALEVFETALQFVPRRSRFHAIVADSLEQVRAASGWRDGYARIHGKYAQYAHCEVYQECGTLINTLQFARDVGDGICMQVMQGNDTDSFGATAGSILGAYFGPGHLEERWLAPFGDDIHTALAWFYERSLSQLAKRMGELPARIAKQLETD</sequence>
<name>A0A6J4JJG5_9CHLR</name>
<keyword evidence="1" id="KW-0460">Magnesium</keyword>
<accession>A0A6J4JJG5</accession>
<dbReference type="Pfam" id="PF03747">
    <property type="entry name" value="ADP_ribosyl_GH"/>
    <property type="match status" value="1"/>
</dbReference>
<evidence type="ECO:0000313" key="2">
    <source>
        <dbReference type="EMBL" id="CAA9278667.1"/>
    </source>
</evidence>
<comment type="cofactor">
    <cofactor evidence="1">
        <name>Mg(2+)</name>
        <dbReference type="ChEBI" id="CHEBI:18420"/>
    </cofactor>
    <text evidence="1">Binds 2 magnesium ions per subunit.</text>
</comment>
<dbReference type="GO" id="GO:0046872">
    <property type="term" value="F:metal ion binding"/>
    <property type="evidence" value="ECO:0007669"/>
    <property type="project" value="UniProtKB-KW"/>
</dbReference>